<evidence type="ECO:0000256" key="15">
    <source>
        <dbReference type="ARBA" id="ARBA00069898"/>
    </source>
</evidence>
<keyword evidence="10" id="KW-0408">Iron</keyword>
<evidence type="ECO:0000256" key="10">
    <source>
        <dbReference type="ARBA" id="ARBA00023004"/>
    </source>
</evidence>
<protein>
    <recommendedName>
        <fullName evidence="15">Threonylcarbamoyladenosine tRNA methylthiotransferase MtaB</fullName>
        <ecNumber evidence="3">2.8.4.5</ecNumber>
    </recommendedName>
    <alternativeName>
        <fullName evidence="12">tRNA-t(6)A37 methylthiotransferase</fullName>
    </alternativeName>
</protein>
<evidence type="ECO:0000256" key="5">
    <source>
        <dbReference type="ARBA" id="ARBA00022490"/>
    </source>
</evidence>
<dbReference type="InterPro" id="IPR006467">
    <property type="entry name" value="MiaB-like_bact"/>
</dbReference>
<dbReference type="InterPro" id="IPR005839">
    <property type="entry name" value="Methylthiotransferase"/>
</dbReference>
<reference evidence="18 19" key="1">
    <citation type="submission" date="2018-06" db="EMBL/GenBank/DDBJ databases">
        <title>Genomic Encyclopedia of Type Strains, Phase IV (KMG-IV): sequencing the most valuable type-strain genomes for metagenomic binning, comparative biology and taxonomic classification.</title>
        <authorList>
            <person name="Goeker M."/>
        </authorList>
    </citation>
    <scope>NUCLEOTIDE SEQUENCE [LARGE SCALE GENOMIC DNA]</scope>
    <source>
        <strain evidence="18 19">DSM 22112</strain>
    </source>
</reference>
<evidence type="ECO:0000259" key="17">
    <source>
        <dbReference type="PROSITE" id="PS51918"/>
    </source>
</evidence>
<gene>
    <name evidence="18" type="ORF">DES36_10259</name>
</gene>
<evidence type="ECO:0000256" key="3">
    <source>
        <dbReference type="ARBA" id="ARBA00013273"/>
    </source>
</evidence>
<dbReference type="PANTHER" id="PTHR11918:SF45">
    <property type="entry name" value="THREONYLCARBAMOYLADENOSINE TRNA METHYLTHIOTRANSFERASE"/>
    <property type="match status" value="1"/>
</dbReference>
<dbReference type="AlphaFoldDB" id="A0A366IDS3"/>
<dbReference type="OrthoDB" id="9805215at2"/>
<dbReference type="InterPro" id="IPR013848">
    <property type="entry name" value="Methylthiotransferase_N"/>
</dbReference>
<dbReference type="SFLD" id="SFLDG01082">
    <property type="entry name" value="B12-binding_domain_containing"/>
    <property type="match status" value="1"/>
</dbReference>
<comment type="similarity">
    <text evidence="14">Belongs to the methylthiotransferase family. MtaB subfamily.</text>
</comment>
<keyword evidence="6 18" id="KW-0808">Transferase</keyword>
<dbReference type="EC" id="2.8.4.5" evidence="3"/>
<keyword evidence="11" id="KW-0411">Iron-sulfur</keyword>
<evidence type="ECO:0000256" key="9">
    <source>
        <dbReference type="ARBA" id="ARBA00022723"/>
    </source>
</evidence>
<dbReference type="Gene3D" id="3.40.50.12160">
    <property type="entry name" value="Methylthiotransferase, N-terminal domain"/>
    <property type="match status" value="1"/>
</dbReference>
<evidence type="ECO:0000256" key="8">
    <source>
        <dbReference type="ARBA" id="ARBA00022694"/>
    </source>
</evidence>
<evidence type="ECO:0000256" key="6">
    <source>
        <dbReference type="ARBA" id="ARBA00022679"/>
    </source>
</evidence>
<dbReference type="InterPro" id="IPR006638">
    <property type="entry name" value="Elp3/MiaA/NifB-like_rSAM"/>
</dbReference>
<feature type="domain" description="MTTase N-terminal" evidence="16">
    <location>
        <begin position="2"/>
        <end position="114"/>
    </location>
</feature>
<dbReference type="RefSeq" id="WP_113919491.1">
    <property type="nucleotide sequence ID" value="NZ_QNRX01000002.1"/>
</dbReference>
<feature type="domain" description="Radical SAM core" evidence="17">
    <location>
        <begin position="139"/>
        <end position="368"/>
    </location>
</feature>
<dbReference type="GO" id="GO:0035598">
    <property type="term" value="F:tRNA (N(6)-L-threonylcarbamoyladenosine(37)-C(2))-methylthiotransferase activity"/>
    <property type="evidence" value="ECO:0007669"/>
    <property type="project" value="UniProtKB-EC"/>
</dbReference>
<dbReference type="NCBIfam" id="TIGR01579">
    <property type="entry name" value="MiaB-like-C"/>
    <property type="match status" value="1"/>
</dbReference>
<dbReference type="FunFam" id="3.80.30.20:FF:000001">
    <property type="entry name" value="tRNA-2-methylthio-N(6)-dimethylallyladenosine synthase 2"/>
    <property type="match status" value="1"/>
</dbReference>
<dbReference type="GO" id="GO:0046872">
    <property type="term" value="F:metal ion binding"/>
    <property type="evidence" value="ECO:0007669"/>
    <property type="project" value="UniProtKB-KW"/>
</dbReference>
<dbReference type="CDD" id="cd01335">
    <property type="entry name" value="Radical_SAM"/>
    <property type="match status" value="1"/>
</dbReference>
<dbReference type="SUPFAM" id="SSF102114">
    <property type="entry name" value="Radical SAM enzymes"/>
    <property type="match status" value="1"/>
</dbReference>
<dbReference type="PANTHER" id="PTHR11918">
    <property type="entry name" value="RADICAL SAM PROTEINS"/>
    <property type="match status" value="1"/>
</dbReference>
<dbReference type="InterPro" id="IPR038135">
    <property type="entry name" value="Methylthiotransferase_N_sf"/>
</dbReference>
<name>A0A366IDS3_9FIRM</name>
<comment type="catalytic activity">
    <reaction evidence="13">
        <text>N(6)-L-threonylcarbamoyladenosine(37) in tRNA + (sulfur carrier)-SH + AH2 + 2 S-adenosyl-L-methionine = 2-methylsulfanyl-N(6)-L-threonylcarbamoyladenosine(37) in tRNA + (sulfur carrier)-H + 5'-deoxyadenosine + L-methionine + A + S-adenosyl-L-homocysteine + 2 H(+)</text>
        <dbReference type="Rhea" id="RHEA:37075"/>
        <dbReference type="Rhea" id="RHEA-COMP:10163"/>
        <dbReference type="Rhea" id="RHEA-COMP:11092"/>
        <dbReference type="Rhea" id="RHEA-COMP:14737"/>
        <dbReference type="Rhea" id="RHEA-COMP:14739"/>
        <dbReference type="ChEBI" id="CHEBI:13193"/>
        <dbReference type="ChEBI" id="CHEBI:15378"/>
        <dbReference type="ChEBI" id="CHEBI:17319"/>
        <dbReference type="ChEBI" id="CHEBI:17499"/>
        <dbReference type="ChEBI" id="CHEBI:29917"/>
        <dbReference type="ChEBI" id="CHEBI:57844"/>
        <dbReference type="ChEBI" id="CHEBI:57856"/>
        <dbReference type="ChEBI" id="CHEBI:59789"/>
        <dbReference type="ChEBI" id="CHEBI:64428"/>
        <dbReference type="ChEBI" id="CHEBI:74418"/>
        <dbReference type="ChEBI" id="CHEBI:74420"/>
        <dbReference type="EC" id="2.8.4.5"/>
    </reaction>
</comment>
<dbReference type="SFLD" id="SFLDS00029">
    <property type="entry name" value="Radical_SAM"/>
    <property type="match status" value="1"/>
</dbReference>
<evidence type="ECO:0000313" key="18">
    <source>
        <dbReference type="EMBL" id="RBP68919.1"/>
    </source>
</evidence>
<evidence type="ECO:0000256" key="1">
    <source>
        <dbReference type="ARBA" id="ARBA00001966"/>
    </source>
</evidence>
<proteinExistence type="inferred from homology"/>
<evidence type="ECO:0000256" key="13">
    <source>
        <dbReference type="ARBA" id="ARBA00051661"/>
    </source>
</evidence>
<dbReference type="Gene3D" id="3.80.30.20">
    <property type="entry name" value="tm_1862 like domain"/>
    <property type="match status" value="1"/>
</dbReference>
<dbReference type="Proteomes" id="UP000253490">
    <property type="component" value="Unassembled WGS sequence"/>
</dbReference>
<keyword evidence="9" id="KW-0479">Metal-binding</keyword>
<dbReference type="SFLD" id="SFLDG01061">
    <property type="entry name" value="methylthiotransferase"/>
    <property type="match status" value="1"/>
</dbReference>
<comment type="function">
    <text evidence="2">Catalyzes the methylthiolation of N6-threonylcarbamoyladenosine (t(6)A), leading to the formation of 2-methylthio-N6-threonylcarbamoyladenosine (ms(2)t(6)A) at position 37 in tRNAs that read codons beginning with adenine.</text>
</comment>
<keyword evidence="8" id="KW-0819">tRNA processing</keyword>
<dbReference type="PROSITE" id="PS51449">
    <property type="entry name" value="MTTASE_N"/>
    <property type="match status" value="1"/>
</dbReference>
<dbReference type="Pfam" id="PF00919">
    <property type="entry name" value="UPF0004"/>
    <property type="match status" value="1"/>
</dbReference>
<evidence type="ECO:0000256" key="7">
    <source>
        <dbReference type="ARBA" id="ARBA00022691"/>
    </source>
</evidence>
<evidence type="ECO:0000256" key="11">
    <source>
        <dbReference type="ARBA" id="ARBA00023014"/>
    </source>
</evidence>
<keyword evidence="7" id="KW-0949">S-adenosyl-L-methionine</keyword>
<keyword evidence="19" id="KW-1185">Reference proteome</keyword>
<dbReference type="InterPro" id="IPR058240">
    <property type="entry name" value="rSAM_sf"/>
</dbReference>
<evidence type="ECO:0000256" key="14">
    <source>
        <dbReference type="ARBA" id="ARBA00061574"/>
    </source>
</evidence>
<dbReference type="InterPro" id="IPR020612">
    <property type="entry name" value="Methylthiotransferase_CS"/>
</dbReference>
<organism evidence="18 19">
    <name type="scientific">Alkalibaculum bacchi</name>
    <dbReference type="NCBI Taxonomy" id="645887"/>
    <lineage>
        <taxon>Bacteria</taxon>
        <taxon>Bacillati</taxon>
        <taxon>Bacillota</taxon>
        <taxon>Clostridia</taxon>
        <taxon>Eubacteriales</taxon>
        <taxon>Eubacteriaceae</taxon>
        <taxon>Alkalibaculum</taxon>
    </lineage>
</organism>
<keyword evidence="5" id="KW-0963">Cytoplasm</keyword>
<dbReference type="SMART" id="SM00729">
    <property type="entry name" value="Elp3"/>
    <property type="match status" value="1"/>
</dbReference>
<dbReference type="NCBIfam" id="TIGR00089">
    <property type="entry name" value="MiaB/RimO family radical SAM methylthiotransferase"/>
    <property type="match status" value="1"/>
</dbReference>
<dbReference type="Pfam" id="PF04055">
    <property type="entry name" value="Radical_SAM"/>
    <property type="match status" value="1"/>
</dbReference>
<evidence type="ECO:0000256" key="12">
    <source>
        <dbReference type="ARBA" id="ARBA00031213"/>
    </source>
</evidence>
<dbReference type="GO" id="GO:0051539">
    <property type="term" value="F:4 iron, 4 sulfur cluster binding"/>
    <property type="evidence" value="ECO:0007669"/>
    <property type="project" value="UniProtKB-KW"/>
</dbReference>
<dbReference type="InterPro" id="IPR034557">
    <property type="entry name" value="ThrcA_tRNA_MEthiotransferase"/>
</dbReference>
<dbReference type="InterPro" id="IPR007197">
    <property type="entry name" value="rSAM"/>
</dbReference>
<comment type="cofactor">
    <cofactor evidence="1">
        <name>[4Fe-4S] cluster</name>
        <dbReference type="ChEBI" id="CHEBI:49883"/>
    </cofactor>
</comment>
<evidence type="ECO:0000256" key="4">
    <source>
        <dbReference type="ARBA" id="ARBA00022485"/>
    </source>
</evidence>
<keyword evidence="4" id="KW-0004">4Fe-4S</keyword>
<dbReference type="EMBL" id="QNRX01000002">
    <property type="protein sequence ID" value="RBP68919.1"/>
    <property type="molecule type" value="Genomic_DNA"/>
</dbReference>
<dbReference type="PROSITE" id="PS01278">
    <property type="entry name" value="MTTASE_RADICAL"/>
    <property type="match status" value="1"/>
</dbReference>
<dbReference type="PROSITE" id="PS51918">
    <property type="entry name" value="RADICAL_SAM"/>
    <property type="match status" value="1"/>
</dbReference>
<evidence type="ECO:0000259" key="16">
    <source>
        <dbReference type="PROSITE" id="PS51449"/>
    </source>
</evidence>
<comment type="caution">
    <text evidence="18">The sequence shown here is derived from an EMBL/GenBank/DDBJ whole genome shotgun (WGS) entry which is preliminary data.</text>
</comment>
<dbReference type="InterPro" id="IPR023404">
    <property type="entry name" value="rSAM_horseshoe"/>
</dbReference>
<sequence length="434" mass="49771">MKTAAFHTLGCKVNTYDTESMMELFEKAGYEIVSFEEQADVYIINTCTVTNVGDRKSRQMIRKAKRVSPQAIVAVTGCYAQTSPEDLKKIPEVNIIIGNQDRNRIVQLVEEKKVSGHNIDIVQDIMKTKEYEELKISKVKDHGRAFIKVQEGCNNFCSYCIIPYARGPVRSRSIENILEEGRQIAGQGYKEIVITGINVSSYGRELEGVTLIDVLKGLNKIEGIERIRLGSLEPMLLDEEFIMGLEDIDKLCDHFHLSLQSGSDEVLKKMNRKYDTKTYKTIIDNIRKVFPQASLTTDIMVGFPGESHENFRESYEFIDQIGFSKLHVFKYSKRQGTPASKMDNQIPESIKEERSKEIIQLSDKLEKRYYKQFLGKKMTVLIEQSSKEDYNIYQGHTTNYILVKIQSNKNMINQTIPVEIKEIRTGFVNGIHKE</sequence>
<dbReference type="SFLD" id="SFLDF00295">
    <property type="entry name" value="threonylcarbamoyladenosine_tRN"/>
    <property type="match status" value="1"/>
</dbReference>
<accession>A0A366IDS3</accession>
<dbReference type="NCBIfam" id="TIGR01574">
    <property type="entry name" value="miaB-methiolase"/>
    <property type="match status" value="1"/>
</dbReference>
<evidence type="ECO:0000256" key="2">
    <source>
        <dbReference type="ARBA" id="ARBA00002399"/>
    </source>
</evidence>
<dbReference type="FunFam" id="3.40.50.12160:FF:000004">
    <property type="entry name" value="Threonylcarbamoyladenosine tRNA methylthiotransferase MtaB"/>
    <property type="match status" value="1"/>
</dbReference>
<evidence type="ECO:0000313" key="19">
    <source>
        <dbReference type="Proteomes" id="UP000253490"/>
    </source>
</evidence>